<organism evidence="2 3">
    <name type="scientific">Alkalicoccobacillus plakortidis</name>
    <dbReference type="NCBI Taxonomy" id="444060"/>
    <lineage>
        <taxon>Bacteria</taxon>
        <taxon>Bacillati</taxon>
        <taxon>Bacillota</taxon>
        <taxon>Bacilli</taxon>
        <taxon>Bacillales</taxon>
        <taxon>Bacillaceae</taxon>
        <taxon>Alkalicoccobacillus</taxon>
    </lineage>
</organism>
<evidence type="ECO:0000256" key="1">
    <source>
        <dbReference type="SAM" id="MobiDB-lite"/>
    </source>
</evidence>
<dbReference type="RefSeq" id="WP_251610673.1">
    <property type="nucleotide sequence ID" value="NZ_JAMQJY010000003.1"/>
</dbReference>
<comment type="caution">
    <text evidence="2">The sequence shown here is derived from an EMBL/GenBank/DDBJ whole genome shotgun (WGS) entry which is preliminary data.</text>
</comment>
<keyword evidence="3" id="KW-1185">Reference proteome</keyword>
<accession>A0ABT0XN61</accession>
<evidence type="ECO:0000313" key="2">
    <source>
        <dbReference type="EMBL" id="MCM2677160.1"/>
    </source>
</evidence>
<dbReference type="Proteomes" id="UP001203665">
    <property type="component" value="Unassembled WGS sequence"/>
</dbReference>
<feature type="region of interest" description="Disordered" evidence="1">
    <location>
        <begin position="1"/>
        <end position="21"/>
    </location>
</feature>
<sequence>MRKHPRKLQVSNQQQKPKSIRATGKIAEDLESFKAFFHYPDDLTIRHFRFQNKKGCVLFLNH</sequence>
<reference evidence="2" key="1">
    <citation type="submission" date="2022-06" db="EMBL/GenBank/DDBJ databases">
        <title>Alkalicoccobacillus porphyridii sp. nov., isolated from a marine red alga, Porphyridium purpureum and reclassification of Shouchella plakortidis and Shouchella gibsonii as Alkalicoccobacillus plakortidis comb. nov. and Alkalicoccobacillus gibsonii comb. nov.</title>
        <authorList>
            <person name="Kim K.H."/>
            <person name="Lee J.K."/>
            <person name="Han D.M."/>
            <person name="Baek J.H."/>
            <person name="Jeon C.O."/>
        </authorList>
    </citation>
    <scope>NUCLEOTIDE SEQUENCE</scope>
    <source>
        <strain evidence="2">DSM 19153</strain>
    </source>
</reference>
<protein>
    <submittedName>
        <fullName evidence="2">Uncharacterized protein</fullName>
    </submittedName>
</protein>
<gene>
    <name evidence="2" type="ORF">NDM98_18125</name>
</gene>
<name>A0ABT0XN61_9BACI</name>
<proteinExistence type="predicted"/>
<evidence type="ECO:0000313" key="3">
    <source>
        <dbReference type="Proteomes" id="UP001203665"/>
    </source>
</evidence>
<dbReference type="EMBL" id="JAMQJY010000003">
    <property type="protein sequence ID" value="MCM2677160.1"/>
    <property type="molecule type" value="Genomic_DNA"/>
</dbReference>